<feature type="compositionally biased region" description="Low complexity" evidence="1">
    <location>
        <begin position="375"/>
        <end position="389"/>
    </location>
</feature>
<organism evidence="2 3">
    <name type="scientific">Dactylonectria estremocensis</name>
    <dbReference type="NCBI Taxonomy" id="1079267"/>
    <lineage>
        <taxon>Eukaryota</taxon>
        <taxon>Fungi</taxon>
        <taxon>Dikarya</taxon>
        <taxon>Ascomycota</taxon>
        <taxon>Pezizomycotina</taxon>
        <taxon>Sordariomycetes</taxon>
        <taxon>Hypocreomycetidae</taxon>
        <taxon>Hypocreales</taxon>
        <taxon>Nectriaceae</taxon>
        <taxon>Dactylonectria</taxon>
    </lineage>
</organism>
<feature type="region of interest" description="Disordered" evidence="1">
    <location>
        <begin position="17"/>
        <end position="148"/>
    </location>
</feature>
<feature type="compositionally biased region" description="Basic and acidic residues" evidence="1">
    <location>
        <begin position="114"/>
        <end position="134"/>
    </location>
</feature>
<dbReference type="EMBL" id="JAGMUU010000004">
    <property type="protein sequence ID" value="KAH7155644.1"/>
    <property type="molecule type" value="Genomic_DNA"/>
</dbReference>
<dbReference type="OrthoDB" id="5236058at2759"/>
<proteinExistence type="predicted"/>
<evidence type="ECO:0000313" key="2">
    <source>
        <dbReference type="EMBL" id="KAH7155644.1"/>
    </source>
</evidence>
<evidence type="ECO:0000313" key="3">
    <source>
        <dbReference type="Proteomes" id="UP000717696"/>
    </source>
</evidence>
<protein>
    <submittedName>
        <fullName evidence="2">Uncharacterized protein</fullName>
    </submittedName>
</protein>
<dbReference type="Proteomes" id="UP000717696">
    <property type="component" value="Unassembled WGS sequence"/>
</dbReference>
<feature type="compositionally biased region" description="Low complexity" evidence="1">
    <location>
        <begin position="27"/>
        <end position="36"/>
    </location>
</feature>
<name>A0A9P9JD40_9HYPO</name>
<evidence type="ECO:0000256" key="1">
    <source>
        <dbReference type="SAM" id="MobiDB-lite"/>
    </source>
</evidence>
<feature type="compositionally biased region" description="Basic and acidic residues" evidence="1">
    <location>
        <begin position="79"/>
        <end position="89"/>
    </location>
</feature>
<feature type="compositionally biased region" description="Polar residues" evidence="1">
    <location>
        <begin position="404"/>
        <end position="424"/>
    </location>
</feature>
<comment type="caution">
    <text evidence="2">The sequence shown here is derived from an EMBL/GenBank/DDBJ whole genome shotgun (WGS) entry which is preliminary data.</text>
</comment>
<gene>
    <name evidence="2" type="ORF">B0J13DRAFT_230969</name>
</gene>
<reference evidence="2" key="1">
    <citation type="journal article" date="2021" name="Nat. Commun.">
        <title>Genetic determinants of endophytism in the Arabidopsis root mycobiome.</title>
        <authorList>
            <person name="Mesny F."/>
            <person name="Miyauchi S."/>
            <person name="Thiergart T."/>
            <person name="Pickel B."/>
            <person name="Atanasova L."/>
            <person name="Karlsson M."/>
            <person name="Huettel B."/>
            <person name="Barry K.W."/>
            <person name="Haridas S."/>
            <person name="Chen C."/>
            <person name="Bauer D."/>
            <person name="Andreopoulos W."/>
            <person name="Pangilinan J."/>
            <person name="LaButti K."/>
            <person name="Riley R."/>
            <person name="Lipzen A."/>
            <person name="Clum A."/>
            <person name="Drula E."/>
            <person name="Henrissat B."/>
            <person name="Kohler A."/>
            <person name="Grigoriev I.V."/>
            <person name="Martin F.M."/>
            <person name="Hacquard S."/>
        </authorList>
    </citation>
    <scope>NUCLEOTIDE SEQUENCE</scope>
    <source>
        <strain evidence="2">MPI-CAGE-AT-0021</strain>
    </source>
</reference>
<keyword evidence="3" id="KW-1185">Reference proteome</keyword>
<accession>A0A9P9JD40</accession>
<dbReference type="AlphaFoldDB" id="A0A9P9JD40"/>
<sequence>MGFGSWLRNALGLTLERGDRAQRTRTRTPTPSSLRTPQRHRHSSKPPPKAPTLLSPRTPMTEVSRSPVSGRSHRRRPRRSEAHIARHLSDPIVPGLAAAFPRPTTPRPSFEATRAIERQLREQSRPPVRKDSSKRPRRPKSESIISPATTAEFRRMDRAAVREAITRIAELFGHIPYVVCGLSAMLYYGFEGRPTSHIDLLCSEHSREALRGWAIAQGMYPLPNRPDHFGLVTSNGIIRQIHVDYVEDGFEDVDAIRSSKTRAVVLSLAGLADQIAQGYVKELECSAGRDQKLFATDMIWVLERIAASSRREHHLTPERAPHIYQDTFWIPFTLSFPESVPLFGAAGIGIPEMSELGDKERGRSTVAKGKRKSAQRSSPTHRSSPTTQRNSPTIQRSSPDKRSSPTIQRNSPTIHRRSLTIQRSSPDKRSSPSIRRSSLDMRRSPAQRSSPAALDLSESNIRNLDAQTAML</sequence>
<feature type="region of interest" description="Disordered" evidence="1">
    <location>
        <begin position="354"/>
        <end position="454"/>
    </location>
</feature>